<accession>A0A8J6PNW4</accession>
<comment type="caution">
    <text evidence="2">The sequence shown here is derived from an EMBL/GenBank/DDBJ whole genome shotgun (WGS) entry which is preliminary data.</text>
</comment>
<dbReference type="Proteomes" id="UP000643405">
    <property type="component" value="Unassembled WGS sequence"/>
</dbReference>
<gene>
    <name evidence="2" type="ORF">ICI42_20580</name>
</gene>
<name>A0A8J6PNW4_9HYPH</name>
<evidence type="ECO:0000259" key="1">
    <source>
        <dbReference type="Pfam" id="PF12680"/>
    </source>
</evidence>
<dbReference type="RefSeq" id="WP_188166497.1">
    <property type="nucleotide sequence ID" value="NZ_JACVVX010000009.1"/>
</dbReference>
<organism evidence="2 3">
    <name type="scientific">Oryzicola mucosus</name>
    <dbReference type="NCBI Taxonomy" id="2767425"/>
    <lineage>
        <taxon>Bacteria</taxon>
        <taxon>Pseudomonadati</taxon>
        <taxon>Pseudomonadota</taxon>
        <taxon>Alphaproteobacteria</taxon>
        <taxon>Hyphomicrobiales</taxon>
        <taxon>Phyllobacteriaceae</taxon>
        <taxon>Oryzicola</taxon>
    </lineage>
</organism>
<dbReference type="SUPFAM" id="SSF54427">
    <property type="entry name" value="NTF2-like"/>
    <property type="match status" value="1"/>
</dbReference>
<keyword evidence="3" id="KW-1185">Reference proteome</keyword>
<dbReference type="InterPro" id="IPR037401">
    <property type="entry name" value="SnoaL-like"/>
</dbReference>
<protein>
    <submittedName>
        <fullName evidence="2">Nuclear transport factor 2 family protein</fullName>
    </submittedName>
</protein>
<sequence>MTIEDLTETYLNALEGQNLETISSLLADVPTIDIPFSNTGDLAPWFNFEGREQALGYIATIFKNFSQVKLVDRTIYAANDGKTAFVETKGDLIQRDTGASYRNVYVFKLSMQDGRITHVREYANPVTFAKLMGIPLG</sequence>
<feature type="domain" description="SnoaL-like" evidence="1">
    <location>
        <begin position="8"/>
        <end position="118"/>
    </location>
</feature>
<evidence type="ECO:0000313" key="2">
    <source>
        <dbReference type="EMBL" id="MBD0417051.1"/>
    </source>
</evidence>
<reference evidence="2" key="1">
    <citation type="submission" date="2020-09" db="EMBL/GenBank/DDBJ databases">
        <title>Genome seq and assembly of Tianweitania sp.</title>
        <authorList>
            <person name="Chhetri G."/>
        </authorList>
    </citation>
    <scope>NUCLEOTIDE SEQUENCE</scope>
    <source>
        <strain evidence="2">Rool2</strain>
    </source>
</reference>
<proteinExistence type="predicted"/>
<dbReference type="Gene3D" id="3.10.450.50">
    <property type="match status" value="1"/>
</dbReference>
<dbReference type="AlphaFoldDB" id="A0A8J6PNW4"/>
<dbReference type="Pfam" id="PF12680">
    <property type="entry name" value="SnoaL_2"/>
    <property type="match status" value="1"/>
</dbReference>
<evidence type="ECO:0000313" key="3">
    <source>
        <dbReference type="Proteomes" id="UP000643405"/>
    </source>
</evidence>
<dbReference type="EMBL" id="JACVVX010000009">
    <property type="protein sequence ID" value="MBD0417051.1"/>
    <property type="molecule type" value="Genomic_DNA"/>
</dbReference>
<dbReference type="InterPro" id="IPR032710">
    <property type="entry name" value="NTF2-like_dom_sf"/>
</dbReference>